<name>A0ACB5T9Z8_AMBMO</name>
<evidence type="ECO:0000313" key="1">
    <source>
        <dbReference type="EMBL" id="GME84512.1"/>
    </source>
</evidence>
<sequence>MRRLHSTSLQQQQQQPPQEKLISKSKKKLQNNITTDFAPGQSHIVLKRNGINYYHPNIFYTSKTLRYQSDGKLFPLAIRDLLKVENCKDVYDALGRHPDSFHIVLFDNHPLQKIRIMGKVTSEKWQEFENEVYGYNERNSRESMGYMEGTAASTRTLR</sequence>
<dbReference type="Proteomes" id="UP001165064">
    <property type="component" value="Unassembled WGS sequence"/>
</dbReference>
<gene>
    <name evidence="1" type="ORF">Amon02_000689300</name>
</gene>
<keyword evidence="2" id="KW-1185">Reference proteome</keyword>
<dbReference type="EMBL" id="BSXS01005545">
    <property type="protein sequence ID" value="GME84512.1"/>
    <property type="molecule type" value="Genomic_DNA"/>
</dbReference>
<accession>A0ACB5T9Z8</accession>
<evidence type="ECO:0000313" key="2">
    <source>
        <dbReference type="Proteomes" id="UP001165064"/>
    </source>
</evidence>
<proteinExistence type="predicted"/>
<comment type="caution">
    <text evidence="1">The sequence shown here is derived from an EMBL/GenBank/DDBJ whole genome shotgun (WGS) entry which is preliminary data.</text>
</comment>
<organism evidence="1 2">
    <name type="scientific">Ambrosiozyma monospora</name>
    <name type="common">Yeast</name>
    <name type="synonym">Endomycopsis monosporus</name>
    <dbReference type="NCBI Taxonomy" id="43982"/>
    <lineage>
        <taxon>Eukaryota</taxon>
        <taxon>Fungi</taxon>
        <taxon>Dikarya</taxon>
        <taxon>Ascomycota</taxon>
        <taxon>Saccharomycotina</taxon>
        <taxon>Pichiomycetes</taxon>
        <taxon>Pichiales</taxon>
        <taxon>Pichiaceae</taxon>
        <taxon>Ambrosiozyma</taxon>
    </lineage>
</organism>
<protein>
    <submittedName>
        <fullName evidence="1">Unnamed protein product</fullName>
    </submittedName>
</protein>
<reference evidence="1" key="1">
    <citation type="submission" date="2023-04" db="EMBL/GenBank/DDBJ databases">
        <title>Ambrosiozyma monospora NBRC 10751.</title>
        <authorList>
            <person name="Ichikawa N."/>
            <person name="Sato H."/>
            <person name="Tonouchi N."/>
        </authorList>
    </citation>
    <scope>NUCLEOTIDE SEQUENCE</scope>
    <source>
        <strain evidence="1">NBRC 10751</strain>
    </source>
</reference>